<dbReference type="Gene3D" id="3.40.50.1110">
    <property type="entry name" value="SGNH hydrolase"/>
    <property type="match status" value="1"/>
</dbReference>
<dbReference type="GO" id="GO:0016788">
    <property type="term" value="F:hydrolase activity, acting on ester bonds"/>
    <property type="evidence" value="ECO:0007669"/>
    <property type="project" value="UniProtKB-ARBA"/>
</dbReference>
<dbReference type="RefSeq" id="WP_173764328.1">
    <property type="nucleotide sequence ID" value="NZ_CP048836.1"/>
</dbReference>
<accession>A0A6C1B1C4</accession>
<evidence type="ECO:0008006" key="3">
    <source>
        <dbReference type="Google" id="ProtNLM"/>
    </source>
</evidence>
<keyword evidence="2" id="KW-1185">Reference proteome</keyword>
<organism evidence="1 2">
    <name type="scientific">Nitrogeniibacter mangrovi</name>
    <dbReference type="NCBI Taxonomy" id="2016596"/>
    <lineage>
        <taxon>Bacteria</taxon>
        <taxon>Pseudomonadati</taxon>
        <taxon>Pseudomonadota</taxon>
        <taxon>Betaproteobacteria</taxon>
        <taxon>Rhodocyclales</taxon>
        <taxon>Zoogloeaceae</taxon>
        <taxon>Nitrogeniibacter</taxon>
    </lineage>
</organism>
<dbReference type="InterPro" id="IPR036514">
    <property type="entry name" value="SGNH_hydro_sf"/>
</dbReference>
<evidence type="ECO:0000313" key="1">
    <source>
        <dbReference type="EMBL" id="QID17163.1"/>
    </source>
</evidence>
<dbReference type="KEGG" id="azq:G3580_05600"/>
<protein>
    <recommendedName>
        <fullName evidence="3">SGNH hydrolase-type esterase domain-containing protein</fullName>
    </recommendedName>
</protein>
<reference evidence="1 2" key="1">
    <citation type="submission" date="2020-02" db="EMBL/GenBank/DDBJ databases">
        <title>Nitrogenibacter mangrovi gen. nov., sp. nov. isolated from mangrove sediment, a denitrifying betaproteobacterium.</title>
        <authorList>
            <person name="Liao H."/>
            <person name="Tian Y."/>
        </authorList>
    </citation>
    <scope>NUCLEOTIDE SEQUENCE [LARGE SCALE GENOMIC DNA]</scope>
    <source>
        <strain evidence="1 2">M9-3-2</strain>
    </source>
</reference>
<name>A0A6C1B1C4_9RHOO</name>
<dbReference type="EMBL" id="CP048836">
    <property type="protein sequence ID" value="QID17163.1"/>
    <property type="molecule type" value="Genomic_DNA"/>
</dbReference>
<sequence length="345" mass="37391">MLRKTALFLLGALLLLVALEAVLQCLPVSTSTMVGHYIDPAIQTYPPHHRFTVATGWDLKNARTHRTNNYGFVDDRDFHPDPRAIAVIGDSFIEANMLPASARIGPQLERILGVPVYSMGVPGTSLLDYARRARFAHKTLKIERFVFVIETGDVRQMLCGSGNYDHDCIDPKTLQLREISAAPAGTLKQIVRHSALAQYLFSQLRVDPGQWLHAVKAWFAPAAAHGATGTKPKADTNPVSPALADTLITDFFAALPATTQPPLIVIGTSHARGQSARWNAADMQQLAERATAAGMPVVRLAEAFEQWQARTGLSTAVGPYDGHWNAAAHRVAAETVAAAMGHPAQ</sequence>
<dbReference type="AlphaFoldDB" id="A0A6C1B1C4"/>
<dbReference type="SUPFAM" id="SSF52266">
    <property type="entry name" value="SGNH hydrolase"/>
    <property type="match status" value="1"/>
</dbReference>
<proteinExistence type="predicted"/>
<evidence type="ECO:0000313" key="2">
    <source>
        <dbReference type="Proteomes" id="UP000501991"/>
    </source>
</evidence>
<gene>
    <name evidence="1" type="ORF">G3580_05600</name>
</gene>
<dbReference type="Proteomes" id="UP000501991">
    <property type="component" value="Chromosome"/>
</dbReference>